<dbReference type="EMBL" id="JBHSGN010000034">
    <property type="protein sequence ID" value="MFC4672859.1"/>
    <property type="molecule type" value="Genomic_DNA"/>
</dbReference>
<evidence type="ECO:0000313" key="5">
    <source>
        <dbReference type="Proteomes" id="UP001596023"/>
    </source>
</evidence>
<dbReference type="Pfam" id="PF00112">
    <property type="entry name" value="Peptidase_C1"/>
    <property type="match status" value="1"/>
</dbReference>
<evidence type="ECO:0000259" key="3">
    <source>
        <dbReference type="SMART" id="SM00645"/>
    </source>
</evidence>
<proteinExistence type="inferred from homology"/>
<dbReference type="Pfam" id="PF14326">
    <property type="entry name" value="DUF4384"/>
    <property type="match status" value="1"/>
</dbReference>
<dbReference type="SMART" id="SM00645">
    <property type="entry name" value="Pept_C1"/>
    <property type="match status" value="1"/>
</dbReference>
<comment type="caution">
    <text evidence="4">The sequence shown here is derived from an EMBL/GenBank/DDBJ whole genome shotgun (WGS) entry which is preliminary data.</text>
</comment>
<comment type="similarity">
    <text evidence="1">Belongs to the peptidase C1 family.</text>
</comment>
<keyword evidence="5" id="KW-1185">Reference proteome</keyword>
<reference evidence="5" key="1">
    <citation type="journal article" date="2019" name="Int. J. Syst. Evol. Microbiol.">
        <title>The Global Catalogue of Microorganisms (GCM) 10K type strain sequencing project: providing services to taxonomists for standard genome sequencing and annotation.</title>
        <authorList>
            <consortium name="The Broad Institute Genomics Platform"/>
            <consortium name="The Broad Institute Genome Sequencing Center for Infectious Disease"/>
            <person name="Wu L."/>
            <person name="Ma J."/>
        </authorList>
    </citation>
    <scope>NUCLEOTIDE SEQUENCE [LARGE SCALE GENOMIC DNA]</scope>
    <source>
        <strain evidence="5">CCUG 66188</strain>
    </source>
</reference>
<organism evidence="4 5">
    <name type="scientific">Dysgonomonas termitidis</name>
    <dbReference type="NCBI Taxonomy" id="1516126"/>
    <lineage>
        <taxon>Bacteria</taxon>
        <taxon>Pseudomonadati</taxon>
        <taxon>Bacteroidota</taxon>
        <taxon>Bacteroidia</taxon>
        <taxon>Bacteroidales</taxon>
        <taxon>Dysgonomonadaceae</taxon>
        <taxon>Dysgonomonas</taxon>
    </lineage>
</organism>
<keyword evidence="2" id="KW-0694">RNA-binding</keyword>
<evidence type="ECO:0000313" key="4">
    <source>
        <dbReference type="EMBL" id="MFC4672859.1"/>
    </source>
</evidence>
<dbReference type="RefSeq" id="WP_379994072.1">
    <property type="nucleotide sequence ID" value="NZ_JBHSGN010000034.1"/>
</dbReference>
<dbReference type="InterPro" id="IPR000668">
    <property type="entry name" value="Peptidase_C1A_C"/>
</dbReference>
<protein>
    <submittedName>
        <fullName evidence="4">C1 family peptidase</fullName>
    </submittedName>
</protein>
<dbReference type="PANTHER" id="PTHR12411">
    <property type="entry name" value="CYSTEINE PROTEASE FAMILY C1-RELATED"/>
    <property type="match status" value="1"/>
</dbReference>
<dbReference type="InterPro" id="IPR038765">
    <property type="entry name" value="Papain-like_cys_pep_sf"/>
</dbReference>
<feature type="domain" description="Peptidase C1A papain C-terminal" evidence="3">
    <location>
        <begin position="207"/>
        <end position="433"/>
    </location>
</feature>
<dbReference type="SUPFAM" id="SSF54001">
    <property type="entry name" value="Cysteine proteinases"/>
    <property type="match status" value="1"/>
</dbReference>
<accession>A0ABV9KS56</accession>
<dbReference type="InterPro" id="IPR013128">
    <property type="entry name" value="Peptidase_C1A"/>
</dbReference>
<name>A0ABV9KS56_9BACT</name>
<evidence type="ECO:0000256" key="2">
    <source>
        <dbReference type="PROSITE-ProRule" id="PRU00182"/>
    </source>
</evidence>
<dbReference type="PROSITE" id="PS50889">
    <property type="entry name" value="S4"/>
    <property type="match status" value="1"/>
</dbReference>
<sequence length="648" mass="71764">MKENTGNRKVMIMFLRTILPLALFLLPYQSYSQNIVLNVTGKVLVNGQAVKKGDNLSSTGKVVFGDPGAELKVLSQTGVCVIKYKNYKEKGSSELLDLIKSCIRKNSVATLGTRAWKANPGKDKQIESVEALCKTLNVTPDNVNEMFGQYITPYCVLEFATPYWQDIAGFMQTKYGFNPPRLTGELMSPDAYQNIPLVPKVRSLAPLPPAASLRQYAPIPGNQGQYGTCTGWASAYAARTISWAVKNNLTDVQDITNQAFSPSFVYSQIKDNNDVDCQNGSTIYASVELLKKAGAVFLTDLPYQCNPVIAPFFQQAKTYAIKDFQRLTTDEGIKSREDFDNIKRAIADKKPVLVSIKCYQSFDGKVWNGVLDGLRGYHAMCMVGYDDNYNNGDGTSGAVELLNSWGTAWGDGGFIRVKYKDFPKILNYAISLYDDALPIPPPEPPKPLPVPPPAPDTMKRMEGSFSLVLSDGTSMQLEGDEAAFRGLRLASAEKMTYNILNPYPAGTLFRINFTSSQPAYVYLISTDSRRSPLAQLFPDPDRNVSALLDFKSEVSVSIPDETQYIQMDETAGEDYLCVIYSKEELNMDAIRNSLQNNPGESFVRIVKNTLADKIADGNEVVFEKNKIAFKAASVNHTAVPIFIKIKHR</sequence>
<evidence type="ECO:0000256" key="1">
    <source>
        <dbReference type="ARBA" id="ARBA00008455"/>
    </source>
</evidence>
<dbReference type="InterPro" id="IPR025493">
    <property type="entry name" value="DUF4384"/>
</dbReference>
<dbReference type="CDD" id="cd02619">
    <property type="entry name" value="Peptidase_C1"/>
    <property type="match status" value="1"/>
</dbReference>
<dbReference type="Gene3D" id="3.90.70.10">
    <property type="entry name" value="Cysteine proteinases"/>
    <property type="match status" value="1"/>
</dbReference>
<dbReference type="Proteomes" id="UP001596023">
    <property type="component" value="Unassembled WGS sequence"/>
</dbReference>
<gene>
    <name evidence="4" type="ORF">ACFO6W_04050</name>
</gene>